<evidence type="ECO:0000313" key="4">
    <source>
        <dbReference type="EMBL" id="SDK81367.1"/>
    </source>
</evidence>
<evidence type="ECO:0000313" key="5">
    <source>
        <dbReference type="Proteomes" id="UP000198718"/>
    </source>
</evidence>
<evidence type="ECO:0000256" key="2">
    <source>
        <dbReference type="ARBA" id="ARBA00022777"/>
    </source>
</evidence>
<proteinExistence type="predicted"/>
<dbReference type="SUPFAM" id="SSF53613">
    <property type="entry name" value="Ribokinase-like"/>
    <property type="match status" value="1"/>
</dbReference>
<dbReference type="InterPro" id="IPR002139">
    <property type="entry name" value="Ribo/fructo_kinase"/>
</dbReference>
<keyword evidence="5" id="KW-1185">Reference proteome</keyword>
<dbReference type="Pfam" id="PF00294">
    <property type="entry name" value="PfkB"/>
    <property type="match status" value="1"/>
</dbReference>
<organism evidence="4 5">
    <name type="scientific">Natronincola ferrireducens</name>
    <dbReference type="NCBI Taxonomy" id="393762"/>
    <lineage>
        <taxon>Bacteria</taxon>
        <taxon>Bacillati</taxon>
        <taxon>Bacillota</taxon>
        <taxon>Clostridia</taxon>
        <taxon>Peptostreptococcales</taxon>
        <taxon>Natronincolaceae</taxon>
        <taxon>Natronincola</taxon>
    </lineage>
</organism>
<dbReference type="InterPro" id="IPR029056">
    <property type="entry name" value="Ribokinase-like"/>
</dbReference>
<dbReference type="Proteomes" id="UP000198718">
    <property type="component" value="Unassembled WGS sequence"/>
</dbReference>
<dbReference type="GO" id="GO:0006796">
    <property type="term" value="P:phosphate-containing compound metabolic process"/>
    <property type="evidence" value="ECO:0007669"/>
    <property type="project" value="UniProtKB-ARBA"/>
</dbReference>
<dbReference type="GO" id="GO:0005829">
    <property type="term" value="C:cytosol"/>
    <property type="evidence" value="ECO:0007669"/>
    <property type="project" value="TreeGrafter"/>
</dbReference>
<dbReference type="GO" id="GO:0016301">
    <property type="term" value="F:kinase activity"/>
    <property type="evidence" value="ECO:0007669"/>
    <property type="project" value="UniProtKB-KW"/>
</dbReference>
<dbReference type="STRING" id="393762.SAMN05660472_02037"/>
<dbReference type="EMBL" id="FNFP01000004">
    <property type="protein sequence ID" value="SDK81367.1"/>
    <property type="molecule type" value="Genomic_DNA"/>
</dbReference>
<dbReference type="AlphaFoldDB" id="A0A1G9EYV6"/>
<dbReference type="PANTHER" id="PTHR10584:SF166">
    <property type="entry name" value="RIBOKINASE"/>
    <property type="match status" value="1"/>
</dbReference>
<dbReference type="OrthoDB" id="9775849at2"/>
<dbReference type="RefSeq" id="WP_090553592.1">
    <property type="nucleotide sequence ID" value="NZ_FNFP01000004.1"/>
</dbReference>
<protein>
    <submittedName>
        <fullName evidence="4">Sugar or nucleoside kinase, ribokinase family</fullName>
    </submittedName>
</protein>
<name>A0A1G9EYV6_9FIRM</name>
<accession>A0A1G9EYV6</accession>
<sequence length="307" mass="34262">MIKKNLIIGATILDIIMEIPRLPKSGEDVYAKNQIMSIGGCAYNVANIHKNFNAPYTLFAPIGRGIYGSFIESKLIEMGHEILIKSNKKDNGYCLSFVEDNGERTFLTYPGIECEYSSEWFDQINPLDYKGVYISGYEIEGEGGQAIIDFLERNTHLSIYFGPGPRITYIEDWKLEKIFSLNPIIHLNEAEIKEYKKEPSIEQAIVRIEEKTKSPVVVTLGGAGACLYENKRFITIPAISTKVVDTIGAGDSHIATIMAMQTFGMSLQKSCALANQIAAKVVSTKGPTLNKNLFREGEFIYDNCNEN</sequence>
<feature type="domain" description="Carbohydrate kinase PfkB" evidence="3">
    <location>
        <begin position="3"/>
        <end position="289"/>
    </location>
</feature>
<reference evidence="4 5" key="1">
    <citation type="submission" date="2016-10" db="EMBL/GenBank/DDBJ databases">
        <authorList>
            <person name="de Groot N.N."/>
        </authorList>
    </citation>
    <scope>NUCLEOTIDE SEQUENCE [LARGE SCALE GENOMIC DNA]</scope>
    <source>
        <strain evidence="4 5">DSM 18346</strain>
    </source>
</reference>
<dbReference type="PRINTS" id="PR00990">
    <property type="entry name" value="RIBOKINASE"/>
</dbReference>
<keyword evidence="1" id="KW-0808">Transferase</keyword>
<dbReference type="InterPro" id="IPR011611">
    <property type="entry name" value="PfkB_dom"/>
</dbReference>
<keyword evidence="2 4" id="KW-0418">Kinase</keyword>
<dbReference type="Gene3D" id="3.40.1190.20">
    <property type="match status" value="1"/>
</dbReference>
<evidence type="ECO:0000259" key="3">
    <source>
        <dbReference type="Pfam" id="PF00294"/>
    </source>
</evidence>
<evidence type="ECO:0000256" key="1">
    <source>
        <dbReference type="ARBA" id="ARBA00022679"/>
    </source>
</evidence>
<gene>
    <name evidence="4" type="ORF">SAMN05660472_02037</name>
</gene>
<dbReference type="PANTHER" id="PTHR10584">
    <property type="entry name" value="SUGAR KINASE"/>
    <property type="match status" value="1"/>
</dbReference>